<dbReference type="EMBL" id="UIDG01000091">
    <property type="protein sequence ID" value="SUS05247.1"/>
    <property type="molecule type" value="Genomic_DNA"/>
</dbReference>
<dbReference type="AlphaFoldDB" id="A0A380TAY4"/>
<sequence>MGASLSEGSRIAAEATLRQRR</sequence>
<gene>
    <name evidence="2" type="ORF">DF3PB_1800010</name>
</gene>
<proteinExistence type="predicted"/>
<accession>A0A380TAY4</accession>
<protein>
    <submittedName>
        <fullName evidence="2">Uncharacterized protein</fullName>
    </submittedName>
</protein>
<organism evidence="2">
    <name type="scientific">metagenome</name>
    <dbReference type="NCBI Taxonomy" id="256318"/>
    <lineage>
        <taxon>unclassified sequences</taxon>
        <taxon>metagenomes</taxon>
    </lineage>
</organism>
<name>A0A380TAY4_9ZZZZ</name>
<reference evidence="2" key="1">
    <citation type="submission" date="2018-07" db="EMBL/GenBank/DDBJ databases">
        <authorList>
            <person name="Quirk P.G."/>
            <person name="Krulwich T.A."/>
        </authorList>
    </citation>
    <scope>NUCLEOTIDE SEQUENCE</scope>
</reference>
<evidence type="ECO:0000313" key="2">
    <source>
        <dbReference type="EMBL" id="SUS05247.1"/>
    </source>
</evidence>
<feature type="region of interest" description="Disordered" evidence="1">
    <location>
        <begin position="1"/>
        <end position="21"/>
    </location>
</feature>
<evidence type="ECO:0000256" key="1">
    <source>
        <dbReference type="SAM" id="MobiDB-lite"/>
    </source>
</evidence>